<dbReference type="Gene3D" id="1.10.260.40">
    <property type="entry name" value="lambda repressor-like DNA-binding domains"/>
    <property type="match status" value="1"/>
</dbReference>
<dbReference type="InterPro" id="IPR000843">
    <property type="entry name" value="HTH_LacI"/>
</dbReference>
<dbReference type="Proteomes" id="UP000543224">
    <property type="component" value="Unassembled WGS sequence"/>
</dbReference>
<feature type="domain" description="HTH cro/C1-type" evidence="6">
    <location>
        <begin position="3"/>
        <end position="46"/>
    </location>
</feature>
<name>A0A6V8NYY0_9ACTN</name>
<dbReference type="Gene3D" id="3.40.50.2300">
    <property type="match status" value="2"/>
</dbReference>
<dbReference type="SMART" id="SM00354">
    <property type="entry name" value="HTH_LACI"/>
    <property type="match status" value="1"/>
</dbReference>
<evidence type="ECO:0000313" key="8">
    <source>
        <dbReference type="Proteomes" id="UP000543224"/>
    </source>
</evidence>
<dbReference type="SUPFAM" id="SSF47413">
    <property type="entry name" value="lambda repressor-like DNA-binding domains"/>
    <property type="match status" value="1"/>
</dbReference>
<feature type="domain" description="HTH lacI-type" evidence="5">
    <location>
        <begin position="2"/>
        <end position="56"/>
    </location>
</feature>
<dbReference type="PROSITE" id="PS00356">
    <property type="entry name" value="HTH_LACI_1"/>
    <property type="match status" value="1"/>
</dbReference>
<dbReference type="GO" id="GO:0000976">
    <property type="term" value="F:transcription cis-regulatory region binding"/>
    <property type="evidence" value="ECO:0007669"/>
    <property type="project" value="TreeGrafter"/>
</dbReference>
<reference evidence="7 8" key="1">
    <citation type="journal article" date="2020" name="Front. Microbiol.">
        <title>Single-cell genomics of novel Actinobacteria with the Wood-Ljungdahl pathway discovered in a serpentinizing system.</title>
        <authorList>
            <person name="Merino N."/>
            <person name="Kawai M."/>
            <person name="Boyd E.S."/>
            <person name="Colman D.R."/>
            <person name="McGlynn S.E."/>
            <person name="Nealson K.H."/>
            <person name="Kurokawa K."/>
            <person name="Hongoh Y."/>
        </authorList>
    </citation>
    <scope>NUCLEOTIDE SEQUENCE [LARGE SCALE GENOMIC DNA]</scope>
    <source>
        <strain evidence="7 8">S25</strain>
    </source>
</reference>
<dbReference type="GO" id="GO:0003700">
    <property type="term" value="F:DNA-binding transcription factor activity"/>
    <property type="evidence" value="ECO:0007669"/>
    <property type="project" value="TreeGrafter"/>
</dbReference>
<evidence type="ECO:0000313" key="7">
    <source>
        <dbReference type="EMBL" id="GFP25223.1"/>
    </source>
</evidence>
<dbReference type="Pfam" id="PF00532">
    <property type="entry name" value="Peripla_BP_1"/>
    <property type="match status" value="1"/>
</dbReference>
<gene>
    <name evidence="7" type="ORF">HKBW3S25_00681</name>
</gene>
<dbReference type="InterPro" id="IPR001387">
    <property type="entry name" value="Cro/C1-type_HTH"/>
</dbReference>
<evidence type="ECO:0000256" key="1">
    <source>
        <dbReference type="ARBA" id="ARBA00022491"/>
    </source>
</evidence>
<dbReference type="InterPro" id="IPR028082">
    <property type="entry name" value="Peripla_BP_I"/>
</dbReference>
<dbReference type="InterPro" id="IPR010982">
    <property type="entry name" value="Lambda_DNA-bd_dom_sf"/>
</dbReference>
<accession>A0A6V8NYY0</accession>
<dbReference type="Pfam" id="PF00356">
    <property type="entry name" value="LacI"/>
    <property type="match status" value="1"/>
</dbReference>
<keyword evidence="1" id="KW-0678">Repressor</keyword>
<evidence type="ECO:0000256" key="2">
    <source>
        <dbReference type="ARBA" id="ARBA00023015"/>
    </source>
</evidence>
<evidence type="ECO:0000256" key="4">
    <source>
        <dbReference type="ARBA" id="ARBA00023163"/>
    </source>
</evidence>
<evidence type="ECO:0000259" key="6">
    <source>
        <dbReference type="PROSITE" id="PS50943"/>
    </source>
</evidence>
<proteinExistence type="predicted"/>
<dbReference type="SUPFAM" id="SSF53822">
    <property type="entry name" value="Periplasmic binding protein-like I"/>
    <property type="match status" value="1"/>
</dbReference>
<dbReference type="CDD" id="cd06267">
    <property type="entry name" value="PBP1_LacI_sugar_binding-like"/>
    <property type="match status" value="1"/>
</dbReference>
<dbReference type="PROSITE" id="PS50943">
    <property type="entry name" value="HTH_CROC1"/>
    <property type="match status" value="1"/>
</dbReference>
<dbReference type="PANTHER" id="PTHR30146:SF148">
    <property type="entry name" value="HTH-TYPE TRANSCRIPTIONAL REPRESSOR PURR-RELATED"/>
    <property type="match status" value="1"/>
</dbReference>
<organism evidence="7 8">
    <name type="scientific">Candidatus Hakubella thermalkaliphila</name>
    <dbReference type="NCBI Taxonomy" id="2754717"/>
    <lineage>
        <taxon>Bacteria</taxon>
        <taxon>Bacillati</taxon>
        <taxon>Actinomycetota</taxon>
        <taxon>Actinomycetota incertae sedis</taxon>
        <taxon>Candidatus Hakubellales</taxon>
        <taxon>Candidatus Hakubellaceae</taxon>
        <taxon>Candidatus Hakubella</taxon>
    </lineage>
</organism>
<dbReference type="EMBL" id="BLRX01000055">
    <property type="protein sequence ID" value="GFP25223.1"/>
    <property type="molecule type" value="Genomic_DNA"/>
</dbReference>
<sequence length="335" mass="36849">MPTIIDVAKRAGVSKSTVSKILTDKPYVSHETREKVMKAIAELGYRPNAIARSLVRNVTKTIGLIISDITNPFFPEIVRGIEDKASEMGYNIFICNSDAKVEREEAYLELLLEKRVDGIIFTSARITDTRIADLRRHNFPFILVSRTLPDVQTDYVVVDNRAGAYLAVEHLISLGHQRIAHITGPKDASGALDRLWGYQKAMADHGLKTDAELVKEGDFREQGGYLATKELLSLSSAPTAIFAANDFIAIGALQAINEAGLEVPEDISLVGFDNIHLAGLTRINLTTINQPRYKMGLMATEVLIERIEGRGGADPVQLVLEPELVIRSSTKRLAG</sequence>
<dbReference type="CDD" id="cd01392">
    <property type="entry name" value="HTH_LacI"/>
    <property type="match status" value="1"/>
</dbReference>
<comment type="caution">
    <text evidence="7">The sequence shown here is derived from an EMBL/GenBank/DDBJ whole genome shotgun (WGS) entry which is preliminary data.</text>
</comment>
<keyword evidence="4" id="KW-0804">Transcription</keyword>
<dbReference type="PANTHER" id="PTHR30146">
    <property type="entry name" value="LACI-RELATED TRANSCRIPTIONAL REPRESSOR"/>
    <property type="match status" value="1"/>
</dbReference>
<evidence type="ECO:0000259" key="5">
    <source>
        <dbReference type="PROSITE" id="PS50932"/>
    </source>
</evidence>
<dbReference type="InterPro" id="IPR001761">
    <property type="entry name" value="Peripla_BP/Lac1_sug-bd_dom"/>
</dbReference>
<dbReference type="PROSITE" id="PS50932">
    <property type="entry name" value="HTH_LACI_2"/>
    <property type="match status" value="1"/>
</dbReference>
<dbReference type="AlphaFoldDB" id="A0A6V8NYY0"/>
<keyword evidence="3" id="KW-0238">DNA-binding</keyword>
<protein>
    <submittedName>
        <fullName evidence="7">LacI family transcriptional regulator</fullName>
    </submittedName>
</protein>
<keyword evidence="2" id="KW-0805">Transcription regulation</keyword>
<evidence type="ECO:0000256" key="3">
    <source>
        <dbReference type="ARBA" id="ARBA00023125"/>
    </source>
</evidence>